<proteinExistence type="predicted"/>
<gene>
    <name evidence="3" type="ORF">AVDCRST_MAG47-1776</name>
</gene>
<reference evidence="3" key="1">
    <citation type="submission" date="2020-02" db="EMBL/GenBank/DDBJ databases">
        <authorList>
            <person name="Meier V. D."/>
        </authorList>
    </citation>
    <scope>NUCLEOTIDE SEQUENCE</scope>
    <source>
        <strain evidence="3">AVDCRST_MAG47</strain>
    </source>
</reference>
<keyword evidence="2" id="KW-1133">Transmembrane helix</keyword>
<keyword evidence="2" id="KW-0812">Transmembrane</keyword>
<sequence length="497" mass="54702">MSDAHGSDQGPLEPIGYPAGATPSAAEPNRRRRRWPFLLLAVALLAAAGVAGVLWVRDDGGAGDYPDAWDPRVEEYVEVVEDERDLEFDHPVYVDFLTEEEFEKRVTADEEDLTDEDREEIEQVTGVFRALGLIGSDVDLFETMNELQQAGVVGYYSHDDKRIRMRGTELTPDVESTLVHELTHALQDQHFDLAKRVEELEETDDSAAESAFDAIVEGDARRIETAWREELSEEDRKALDDSQADQLEDFEADSKDIPDVLETLMAAPYAFGEALLEVATQQGGDEAVDALFESPPTNEEHQLDPWSLIEDNEEAIEVPEPELAEGEDKFDQDPFGALGWLVVLAERLPAKQAFVAADGWGGDAYVAFERDDVSCIRVNYRADSAKDLDEMETALTDWAEAGPAGAAKVRVDGSMLVFESCEPGPDAPTTADGGSKDAVSLALSRTYLSATLVDSGFDSSQARCSADRLVREFTIEELNSPTTEQERVQEVVGPCLT</sequence>
<accession>A0A6J4N2X8</accession>
<name>A0A6J4N2X8_9ACTN</name>
<feature type="region of interest" description="Disordered" evidence="1">
    <location>
        <begin position="1"/>
        <end position="28"/>
    </location>
</feature>
<feature type="transmembrane region" description="Helical" evidence="2">
    <location>
        <begin position="37"/>
        <end position="56"/>
    </location>
</feature>
<dbReference type="EMBL" id="CADCUK010000119">
    <property type="protein sequence ID" value="CAA9376413.1"/>
    <property type="molecule type" value="Genomic_DNA"/>
</dbReference>
<feature type="region of interest" description="Disordered" evidence="1">
    <location>
        <begin position="233"/>
        <end position="253"/>
    </location>
</feature>
<organism evidence="3">
    <name type="scientific">uncultured Nocardioidaceae bacterium</name>
    <dbReference type="NCBI Taxonomy" id="253824"/>
    <lineage>
        <taxon>Bacteria</taxon>
        <taxon>Bacillati</taxon>
        <taxon>Actinomycetota</taxon>
        <taxon>Actinomycetes</taxon>
        <taxon>Propionibacteriales</taxon>
        <taxon>Nocardioidaceae</taxon>
        <taxon>environmental samples</taxon>
    </lineage>
</organism>
<feature type="compositionally biased region" description="Acidic residues" evidence="1">
    <location>
        <begin position="242"/>
        <end position="251"/>
    </location>
</feature>
<keyword evidence="2" id="KW-0472">Membrane</keyword>
<evidence type="ECO:0000256" key="1">
    <source>
        <dbReference type="SAM" id="MobiDB-lite"/>
    </source>
</evidence>
<protein>
    <submittedName>
        <fullName evidence="3">Uncharacterized protein</fullName>
    </submittedName>
</protein>
<evidence type="ECO:0000313" key="3">
    <source>
        <dbReference type="EMBL" id="CAA9376413.1"/>
    </source>
</evidence>
<dbReference type="AlphaFoldDB" id="A0A6J4N2X8"/>
<evidence type="ECO:0000256" key="2">
    <source>
        <dbReference type="SAM" id="Phobius"/>
    </source>
</evidence>